<dbReference type="GO" id="GO:0032153">
    <property type="term" value="C:cell division site"/>
    <property type="evidence" value="ECO:0007669"/>
    <property type="project" value="UniProtKB-UniRule"/>
</dbReference>
<dbReference type="Gene3D" id="3.30.420.40">
    <property type="match status" value="2"/>
</dbReference>
<keyword evidence="3 5" id="KW-0472">Membrane</keyword>
<protein>
    <recommendedName>
        <fullName evidence="5 6">Cell division protein FtsA</fullName>
    </recommendedName>
</protein>
<comment type="function">
    <text evidence="5 6">Cell division protein that is involved in the assembly of the Z ring. May serve as a membrane anchor for the Z ring.</text>
</comment>
<evidence type="ECO:0000256" key="5">
    <source>
        <dbReference type="HAMAP-Rule" id="MF_02033"/>
    </source>
</evidence>
<reference evidence="9" key="1">
    <citation type="submission" date="2017-09" db="EMBL/GenBank/DDBJ databases">
        <title>Depth-based differentiation of microbial function through sediment-hosted aquifers and enrichment of novel symbionts in the deep terrestrial subsurface.</title>
        <authorList>
            <person name="Probst A.J."/>
            <person name="Ladd B."/>
            <person name="Jarett J.K."/>
            <person name="Geller-Mcgrath D.E."/>
            <person name="Sieber C.M.K."/>
            <person name="Emerson J.B."/>
            <person name="Anantharaman K."/>
            <person name="Thomas B.C."/>
            <person name="Malmstrom R."/>
            <person name="Stieglmeier M."/>
            <person name="Klingl A."/>
            <person name="Woyke T."/>
            <person name="Ryan C.M."/>
            <person name="Banfield J.F."/>
        </authorList>
    </citation>
    <scope>NUCLEOTIDE SEQUENCE [LARGE SCALE GENOMIC DNA]</scope>
</reference>
<evidence type="ECO:0000256" key="4">
    <source>
        <dbReference type="ARBA" id="ARBA00023306"/>
    </source>
</evidence>
<name>A0A2H0W1X6_9BACT</name>
<keyword evidence="1 5" id="KW-1003">Cell membrane</keyword>
<dbReference type="InterPro" id="IPR020823">
    <property type="entry name" value="Cell_div_FtsA"/>
</dbReference>
<gene>
    <name evidence="5 8" type="primary">ftsA</name>
    <name evidence="8" type="ORF">COT81_01145</name>
</gene>
<sequence length="421" mass="44882">MPRNEIIAGLDIGSTNVRLVVGQRVGQDDNLHIVGAAEVKSVGINKGVISSIEDAVSCISACLEKAERMVGQPIQDVWAGISGSHIISQSSKGVVAVSRADGEIREDDVIRAIEAARTVSTPPNYEILHVIPKSFTVDRQAGIKDPIGMTGIRVEVDTQIILGLASQIRNLTKAIYRTTVNIEDLVLSILATSEAVLTQRQKELGSVVVNIGGGNTSLVVFEEGDILHTAVLPIGSEHITSDLAIGLRVSIDTAEKVKLEHGAALAKGLTKRDEIDIGELEGEESNMVSKRYVSEIIGARAEEILEKVDNELKKIDRSGKLPAGVILTGGGAKLPGVVDLAKTKLRLPASIGEPINITSAVDKVNDLGFTTAVGLVLWGNQVTQQQGGGSWQQMLSVSTVKKRAEGLFRKGKNIFKSFRSK</sequence>
<dbReference type="Pfam" id="PF02491">
    <property type="entry name" value="SHS2_FTSA"/>
    <property type="match status" value="1"/>
</dbReference>
<dbReference type="Proteomes" id="UP000230935">
    <property type="component" value="Unassembled WGS sequence"/>
</dbReference>
<dbReference type="Gene3D" id="3.30.1490.110">
    <property type="match status" value="1"/>
</dbReference>
<dbReference type="PANTHER" id="PTHR32432:SF4">
    <property type="entry name" value="CELL DIVISION PROTEIN FTSA"/>
    <property type="match status" value="1"/>
</dbReference>
<feature type="domain" description="SHS2" evidence="7">
    <location>
        <begin position="7"/>
        <end position="196"/>
    </location>
</feature>
<dbReference type="AlphaFoldDB" id="A0A2H0W1X6"/>
<organism evidence="8 9">
    <name type="scientific">Candidatus Buchananbacteria bacterium CG10_big_fil_rev_8_21_14_0_10_42_9</name>
    <dbReference type="NCBI Taxonomy" id="1974526"/>
    <lineage>
        <taxon>Bacteria</taxon>
        <taxon>Candidatus Buchananiibacteriota</taxon>
    </lineage>
</organism>
<evidence type="ECO:0000313" key="8">
    <source>
        <dbReference type="EMBL" id="PIS05369.1"/>
    </source>
</evidence>
<comment type="caution">
    <text evidence="8">The sequence shown here is derived from an EMBL/GenBank/DDBJ whole genome shotgun (WGS) entry which is preliminary data.</text>
</comment>
<dbReference type="CDD" id="cd24048">
    <property type="entry name" value="ASKHA_NBD_FtsA"/>
    <property type="match status" value="1"/>
</dbReference>
<comment type="subcellular location">
    <subcellularLocation>
        <location evidence="5">Cell membrane</location>
        <topology evidence="5">Peripheral membrane protein</topology>
        <orientation evidence="5">Cytoplasmic side</orientation>
    </subcellularLocation>
    <text evidence="5">Localizes to the Z ring in an FtsZ-dependent manner. Targeted to the membrane through a conserved C-terminal amphipathic helix.</text>
</comment>
<evidence type="ECO:0000259" key="7">
    <source>
        <dbReference type="SMART" id="SM00842"/>
    </source>
</evidence>
<dbReference type="GO" id="GO:0043093">
    <property type="term" value="P:FtsZ-dependent cytokinesis"/>
    <property type="evidence" value="ECO:0007669"/>
    <property type="project" value="UniProtKB-UniRule"/>
</dbReference>
<comment type="subunit">
    <text evidence="5">Self-interacts. Interacts with FtsZ.</text>
</comment>
<dbReference type="PANTHER" id="PTHR32432">
    <property type="entry name" value="CELL DIVISION PROTEIN FTSA-RELATED"/>
    <property type="match status" value="1"/>
</dbReference>
<dbReference type="SUPFAM" id="SSF53067">
    <property type="entry name" value="Actin-like ATPase domain"/>
    <property type="match status" value="2"/>
</dbReference>
<evidence type="ECO:0000256" key="3">
    <source>
        <dbReference type="ARBA" id="ARBA00023136"/>
    </source>
</evidence>
<evidence type="ECO:0000256" key="2">
    <source>
        <dbReference type="ARBA" id="ARBA00022618"/>
    </source>
</evidence>
<evidence type="ECO:0000313" key="9">
    <source>
        <dbReference type="Proteomes" id="UP000230935"/>
    </source>
</evidence>
<comment type="similarity">
    <text evidence="5 6">Belongs to the FtsA/MreB family.</text>
</comment>
<dbReference type="Pfam" id="PF14450">
    <property type="entry name" value="FtsA"/>
    <property type="match status" value="1"/>
</dbReference>
<keyword evidence="4 5" id="KW-0131">Cell cycle</keyword>
<dbReference type="SMART" id="SM00842">
    <property type="entry name" value="FtsA"/>
    <property type="match status" value="1"/>
</dbReference>
<dbReference type="GO" id="GO:0009898">
    <property type="term" value="C:cytoplasmic side of plasma membrane"/>
    <property type="evidence" value="ECO:0007669"/>
    <property type="project" value="UniProtKB-UniRule"/>
</dbReference>
<evidence type="ECO:0000256" key="6">
    <source>
        <dbReference type="PIRNR" id="PIRNR003101"/>
    </source>
</evidence>
<dbReference type="EMBL" id="PEZZ01000007">
    <property type="protein sequence ID" value="PIS05369.1"/>
    <property type="molecule type" value="Genomic_DNA"/>
</dbReference>
<keyword evidence="2 5" id="KW-0132">Cell division</keyword>
<dbReference type="InterPro" id="IPR043129">
    <property type="entry name" value="ATPase_NBD"/>
</dbReference>
<proteinExistence type="inferred from homology"/>
<dbReference type="HAMAP" id="MF_02033">
    <property type="entry name" value="FtsA"/>
    <property type="match status" value="1"/>
</dbReference>
<evidence type="ECO:0000256" key="1">
    <source>
        <dbReference type="ARBA" id="ARBA00022475"/>
    </source>
</evidence>
<accession>A0A2H0W1X6</accession>
<dbReference type="InterPro" id="IPR003494">
    <property type="entry name" value="SHS2_FtsA"/>
</dbReference>
<dbReference type="NCBIfam" id="TIGR01174">
    <property type="entry name" value="ftsA"/>
    <property type="match status" value="1"/>
</dbReference>
<dbReference type="PIRSF" id="PIRSF003101">
    <property type="entry name" value="FtsA"/>
    <property type="match status" value="1"/>
</dbReference>
<dbReference type="InterPro" id="IPR050696">
    <property type="entry name" value="FtsA/MreB"/>
</dbReference>